<keyword evidence="4" id="KW-1185">Reference proteome</keyword>
<dbReference type="SUPFAM" id="SSF51905">
    <property type="entry name" value="FAD/NAD(P)-binding domain"/>
    <property type="match status" value="1"/>
</dbReference>
<dbReference type="InterPro" id="IPR036188">
    <property type="entry name" value="FAD/NAD-bd_sf"/>
</dbReference>
<dbReference type="Gene3D" id="3.30.9.10">
    <property type="entry name" value="D-Amino Acid Oxidase, subunit A, domain 2"/>
    <property type="match status" value="1"/>
</dbReference>
<proteinExistence type="predicted"/>
<evidence type="ECO:0000259" key="2">
    <source>
        <dbReference type="Pfam" id="PF01266"/>
    </source>
</evidence>
<dbReference type="PANTHER" id="PTHR13847:SF287">
    <property type="entry name" value="FAD-DEPENDENT OXIDOREDUCTASE DOMAIN-CONTAINING PROTEIN 1"/>
    <property type="match status" value="1"/>
</dbReference>
<sequence>MKQVDFLVVGAGIAGLSAAARLARHGETLVCEAEPAPGVHSSGRSAAFAHFDMDAPLVRALTAASLPLLEEPGARVHPALFVALEGQQAELDRLETQYRQWAPQVERLSVEEALAHVPILRADEGGIVGALLDPRGRKLDAHALLEGHRKALLAAGGTLATSAPVTAMRREGTRWIVETPSASYAARVVVNAAGSWVDAVAGLAGVAPIGIRPLRRTVITFDVPMDVSAWPFTKTVGPGFYIEPEGSTRLLASPMDEGASDPCDVQPEEEDIALAAWRVEQATTLTIPRLASKWAGLRSFAPDRLPVAGFDPQAPGFFWLAGQGGFGLQTSPAMALAAETLATGGAWPEELRAVGVKPEMLEVERLRQISY</sequence>
<dbReference type="EMBL" id="JAIGNU010000001">
    <property type="protein sequence ID" value="MBX7500170.1"/>
    <property type="molecule type" value="Genomic_DNA"/>
</dbReference>
<dbReference type="Proteomes" id="UP000782554">
    <property type="component" value="Unassembled WGS sequence"/>
</dbReference>
<dbReference type="PANTHER" id="PTHR13847">
    <property type="entry name" value="SARCOSINE DEHYDROGENASE-RELATED"/>
    <property type="match status" value="1"/>
</dbReference>
<evidence type="ECO:0000313" key="3">
    <source>
        <dbReference type="EMBL" id="MBX7500170.1"/>
    </source>
</evidence>
<accession>A0ABS7JRB1</accession>
<dbReference type="Pfam" id="PF01266">
    <property type="entry name" value="DAO"/>
    <property type="match status" value="1"/>
</dbReference>
<gene>
    <name evidence="3" type="ORF">K3181_01770</name>
</gene>
<dbReference type="Gene3D" id="3.50.50.60">
    <property type="entry name" value="FAD/NAD(P)-binding domain"/>
    <property type="match status" value="1"/>
</dbReference>
<reference evidence="3 4" key="1">
    <citation type="submission" date="2021-08" db="EMBL/GenBank/DDBJ databases">
        <title>Comparative Genomics Analysis of the Genus Qipengyuania Reveals Extensive Genetic Diversity and Metabolic Versatility, Including the Description of Fifteen Novel Species.</title>
        <authorList>
            <person name="Liu Y."/>
        </authorList>
    </citation>
    <scope>NUCLEOTIDE SEQUENCE [LARGE SCALE GENOMIC DNA]</scope>
    <source>
        <strain evidence="3 4">YG27</strain>
    </source>
</reference>
<keyword evidence="1" id="KW-0560">Oxidoreductase</keyword>
<protein>
    <submittedName>
        <fullName evidence="3">FAD-binding oxidoreductase</fullName>
    </submittedName>
</protein>
<evidence type="ECO:0000313" key="4">
    <source>
        <dbReference type="Proteomes" id="UP000782554"/>
    </source>
</evidence>
<dbReference type="RefSeq" id="WP_221600236.1">
    <property type="nucleotide sequence ID" value="NZ_JAIGNU010000001.1"/>
</dbReference>
<evidence type="ECO:0000256" key="1">
    <source>
        <dbReference type="ARBA" id="ARBA00023002"/>
    </source>
</evidence>
<comment type="caution">
    <text evidence="3">The sequence shown here is derived from an EMBL/GenBank/DDBJ whole genome shotgun (WGS) entry which is preliminary data.</text>
</comment>
<organism evidence="3 4">
    <name type="scientific">Qipengyuania mesophila</name>
    <dbReference type="NCBI Taxonomy" id="2867246"/>
    <lineage>
        <taxon>Bacteria</taxon>
        <taxon>Pseudomonadati</taxon>
        <taxon>Pseudomonadota</taxon>
        <taxon>Alphaproteobacteria</taxon>
        <taxon>Sphingomonadales</taxon>
        <taxon>Erythrobacteraceae</taxon>
        <taxon>Qipengyuania</taxon>
    </lineage>
</organism>
<feature type="domain" description="FAD dependent oxidoreductase" evidence="2">
    <location>
        <begin position="5"/>
        <end position="336"/>
    </location>
</feature>
<dbReference type="InterPro" id="IPR006076">
    <property type="entry name" value="FAD-dep_OxRdtase"/>
</dbReference>
<name>A0ABS7JRB1_9SPHN</name>